<dbReference type="Proteomes" id="UP000824469">
    <property type="component" value="Unassembled WGS sequence"/>
</dbReference>
<accession>A0AA38GBV4</accession>
<dbReference type="OMA" id="RILWHTI"/>
<protein>
    <submittedName>
        <fullName evidence="1">Uncharacterized protein</fullName>
    </submittedName>
</protein>
<evidence type="ECO:0000313" key="2">
    <source>
        <dbReference type="Proteomes" id="UP000824469"/>
    </source>
</evidence>
<gene>
    <name evidence="1" type="ORF">KI387_020386</name>
</gene>
<feature type="non-terminal residue" evidence="1">
    <location>
        <position position="117"/>
    </location>
</feature>
<reference evidence="1 2" key="1">
    <citation type="journal article" date="2021" name="Nat. Plants">
        <title>The Taxus genome provides insights into paclitaxel biosynthesis.</title>
        <authorList>
            <person name="Xiong X."/>
            <person name="Gou J."/>
            <person name="Liao Q."/>
            <person name="Li Y."/>
            <person name="Zhou Q."/>
            <person name="Bi G."/>
            <person name="Li C."/>
            <person name="Du R."/>
            <person name="Wang X."/>
            <person name="Sun T."/>
            <person name="Guo L."/>
            <person name="Liang H."/>
            <person name="Lu P."/>
            <person name="Wu Y."/>
            <person name="Zhang Z."/>
            <person name="Ro D.K."/>
            <person name="Shang Y."/>
            <person name="Huang S."/>
            <person name="Yan J."/>
        </authorList>
    </citation>
    <scope>NUCLEOTIDE SEQUENCE [LARGE SCALE GENOMIC DNA]</scope>
    <source>
        <strain evidence="1">Ta-2019</strain>
    </source>
</reference>
<dbReference type="EMBL" id="JAHRHJ020000004">
    <property type="protein sequence ID" value="KAH9318617.1"/>
    <property type="molecule type" value="Genomic_DNA"/>
</dbReference>
<sequence length="117" mass="13380">RKLSVPAVVCGVVKYIPELQREIQILLRKRHRLLAMPIPTTLPHLFDVRVSVVENMELVVTIQYNNNNNNNEPFGVGVGMGVVPSNIFAFFEQEKMDVINASTFLSDRILWHTIHLK</sequence>
<comment type="caution">
    <text evidence="1">The sequence shown here is derived from an EMBL/GenBank/DDBJ whole genome shotgun (WGS) entry which is preliminary data.</text>
</comment>
<feature type="non-terminal residue" evidence="1">
    <location>
        <position position="1"/>
    </location>
</feature>
<proteinExistence type="predicted"/>
<organism evidence="1 2">
    <name type="scientific">Taxus chinensis</name>
    <name type="common">Chinese yew</name>
    <name type="synonym">Taxus wallichiana var. chinensis</name>
    <dbReference type="NCBI Taxonomy" id="29808"/>
    <lineage>
        <taxon>Eukaryota</taxon>
        <taxon>Viridiplantae</taxon>
        <taxon>Streptophyta</taxon>
        <taxon>Embryophyta</taxon>
        <taxon>Tracheophyta</taxon>
        <taxon>Spermatophyta</taxon>
        <taxon>Pinopsida</taxon>
        <taxon>Pinidae</taxon>
        <taxon>Conifers II</taxon>
        <taxon>Cupressales</taxon>
        <taxon>Taxaceae</taxon>
        <taxon>Taxus</taxon>
    </lineage>
</organism>
<evidence type="ECO:0000313" key="1">
    <source>
        <dbReference type="EMBL" id="KAH9318617.1"/>
    </source>
</evidence>
<name>A0AA38GBV4_TAXCH</name>
<keyword evidence="2" id="KW-1185">Reference proteome</keyword>
<dbReference type="AlphaFoldDB" id="A0AA38GBV4"/>